<accession>A0AAE0SJC2</accession>
<proteinExistence type="predicted"/>
<evidence type="ECO:0000313" key="1">
    <source>
        <dbReference type="EMBL" id="KAK3593015.1"/>
    </source>
</evidence>
<protein>
    <submittedName>
        <fullName evidence="1">Uncharacterized protein</fullName>
    </submittedName>
</protein>
<dbReference type="EMBL" id="JAEAOA010000379">
    <property type="protein sequence ID" value="KAK3593015.1"/>
    <property type="molecule type" value="Genomic_DNA"/>
</dbReference>
<organism evidence="1 2">
    <name type="scientific">Potamilus streckersoni</name>
    <dbReference type="NCBI Taxonomy" id="2493646"/>
    <lineage>
        <taxon>Eukaryota</taxon>
        <taxon>Metazoa</taxon>
        <taxon>Spiralia</taxon>
        <taxon>Lophotrochozoa</taxon>
        <taxon>Mollusca</taxon>
        <taxon>Bivalvia</taxon>
        <taxon>Autobranchia</taxon>
        <taxon>Heteroconchia</taxon>
        <taxon>Palaeoheterodonta</taxon>
        <taxon>Unionida</taxon>
        <taxon>Unionoidea</taxon>
        <taxon>Unionidae</taxon>
        <taxon>Ambleminae</taxon>
        <taxon>Lampsilini</taxon>
        <taxon>Potamilus</taxon>
    </lineage>
</organism>
<reference evidence="1" key="2">
    <citation type="journal article" date="2021" name="Genome Biol. Evol.">
        <title>Developing a high-quality reference genome for a parasitic bivalve with doubly uniparental inheritance (Bivalvia: Unionida).</title>
        <authorList>
            <person name="Smith C.H."/>
        </authorList>
    </citation>
    <scope>NUCLEOTIDE SEQUENCE</scope>
    <source>
        <strain evidence="1">CHS0354</strain>
        <tissue evidence="1">Mantle</tissue>
    </source>
</reference>
<name>A0AAE0SJC2_9BIVA</name>
<keyword evidence="2" id="KW-1185">Reference proteome</keyword>
<comment type="caution">
    <text evidence="1">The sequence shown here is derived from an EMBL/GenBank/DDBJ whole genome shotgun (WGS) entry which is preliminary data.</text>
</comment>
<reference evidence="1" key="1">
    <citation type="journal article" date="2021" name="Genome Biol. Evol.">
        <title>A High-Quality Reference Genome for a Parasitic Bivalve with Doubly Uniparental Inheritance (Bivalvia: Unionida).</title>
        <authorList>
            <person name="Smith C.H."/>
        </authorList>
    </citation>
    <scope>NUCLEOTIDE SEQUENCE</scope>
    <source>
        <strain evidence="1">CHS0354</strain>
    </source>
</reference>
<gene>
    <name evidence="1" type="ORF">CHS0354_005372</name>
</gene>
<reference evidence="1" key="3">
    <citation type="submission" date="2023-05" db="EMBL/GenBank/DDBJ databases">
        <authorList>
            <person name="Smith C.H."/>
        </authorList>
    </citation>
    <scope>NUCLEOTIDE SEQUENCE</scope>
    <source>
        <strain evidence="1">CHS0354</strain>
        <tissue evidence="1">Mantle</tissue>
    </source>
</reference>
<evidence type="ECO:0000313" key="2">
    <source>
        <dbReference type="Proteomes" id="UP001195483"/>
    </source>
</evidence>
<dbReference type="Proteomes" id="UP001195483">
    <property type="component" value="Unassembled WGS sequence"/>
</dbReference>
<feature type="non-terminal residue" evidence="1">
    <location>
        <position position="87"/>
    </location>
</feature>
<dbReference type="AlphaFoldDB" id="A0AAE0SJC2"/>
<sequence length="87" mass="9518">MQELRSLHPLEPQGIALGGGGNGVQLQTHVFFLLPDFVNSLLVYQPESKNSPEQQPNLIFFLSKNLLVTGNSSPPSLHPITKTPIND</sequence>